<dbReference type="Pfam" id="PF00990">
    <property type="entry name" value="GGDEF"/>
    <property type="match status" value="1"/>
</dbReference>
<dbReference type="CDD" id="cd01949">
    <property type="entry name" value="GGDEF"/>
    <property type="match status" value="1"/>
</dbReference>
<keyword evidence="5" id="KW-1185">Reference proteome</keyword>
<dbReference type="EC" id="2.7.7.65" evidence="1"/>
<dbReference type="PANTHER" id="PTHR45138">
    <property type="entry name" value="REGULATORY COMPONENTS OF SENSORY TRANSDUCTION SYSTEM"/>
    <property type="match status" value="1"/>
</dbReference>
<dbReference type="PROSITE" id="PS50887">
    <property type="entry name" value="GGDEF"/>
    <property type="match status" value="1"/>
</dbReference>
<name>A0ABX8XDS7_SHEPU</name>
<feature type="domain" description="GGDEF" evidence="3">
    <location>
        <begin position="288"/>
        <end position="411"/>
    </location>
</feature>
<dbReference type="SUPFAM" id="SSF55073">
    <property type="entry name" value="Nucleotide cyclase"/>
    <property type="match status" value="1"/>
</dbReference>
<dbReference type="SUPFAM" id="SSF55781">
    <property type="entry name" value="GAF domain-like"/>
    <property type="match status" value="1"/>
</dbReference>
<dbReference type="InterPro" id="IPR050469">
    <property type="entry name" value="Diguanylate_Cyclase"/>
</dbReference>
<organism evidence="4 5">
    <name type="scientific">Shewanella putrefaciens</name>
    <name type="common">Pseudomonas putrefaciens</name>
    <dbReference type="NCBI Taxonomy" id="24"/>
    <lineage>
        <taxon>Bacteria</taxon>
        <taxon>Pseudomonadati</taxon>
        <taxon>Pseudomonadota</taxon>
        <taxon>Gammaproteobacteria</taxon>
        <taxon>Alteromonadales</taxon>
        <taxon>Shewanellaceae</taxon>
        <taxon>Shewanella</taxon>
    </lineage>
</organism>
<dbReference type="Gene3D" id="3.30.450.40">
    <property type="match status" value="1"/>
</dbReference>
<dbReference type="SMART" id="SM00267">
    <property type="entry name" value="GGDEF"/>
    <property type="match status" value="1"/>
</dbReference>
<dbReference type="Pfam" id="PF13185">
    <property type="entry name" value="GAF_2"/>
    <property type="match status" value="1"/>
</dbReference>
<dbReference type="SMART" id="SM00065">
    <property type="entry name" value="GAF"/>
    <property type="match status" value="1"/>
</dbReference>
<keyword evidence="2" id="KW-0812">Transmembrane</keyword>
<reference evidence="4 5" key="1">
    <citation type="submission" date="2021-08" db="EMBL/GenBank/DDBJ databases">
        <title>Shewanella putrefaciens YZ-J, complete genome.</title>
        <authorList>
            <person name="Yi Z."/>
        </authorList>
    </citation>
    <scope>NUCLEOTIDE SEQUENCE [LARGE SCALE GENOMIC DNA]</scope>
    <source>
        <strain evidence="4 5">YZ-J</strain>
    </source>
</reference>
<dbReference type="InterPro" id="IPR003018">
    <property type="entry name" value="GAF"/>
</dbReference>
<proteinExistence type="predicted"/>
<evidence type="ECO:0000256" key="1">
    <source>
        <dbReference type="ARBA" id="ARBA00012528"/>
    </source>
</evidence>
<sequence>MKLRDNFKRKTIDRLDYRYHLLLLIVPIVLFVLLFSFDTRTQGWTIQPLLFVCLIYIFAYSLIYYLHQGRLSRLWLHLEQVVTINDAIYELAHLSNQYKDEHAFLDALLNKAVCIINGAEMGSIIKVNETSHKLHFESVVGLDLTKLKQLNFTLEQSFEYRLTDGKCDRVVVVNDMENINSGSGLSKKDQQTLLTVAKSPIRSTLSSPIRVDGKLYGMLNLDSSHVDAFNDYDRNLVSILTHEASNAIALYQKSQQIIKLANFDSLTGLYNRKYFEDSLLQWQHKAHFGSFVVIIDMDDLKTINDTYGHQAGDLAIKQVADTILSYWQNKGIVSRFGGDEFVALCHGAQAELEQDLQNMQFSLQQNTELCLGFSFGIALFESDWSKSFKQADHAMYEHKRAKKIALKASEAFTDTVDNITEQ</sequence>
<dbReference type="Gene3D" id="3.30.70.270">
    <property type="match status" value="1"/>
</dbReference>
<evidence type="ECO:0000256" key="2">
    <source>
        <dbReference type="SAM" id="Phobius"/>
    </source>
</evidence>
<gene>
    <name evidence="4" type="ORF">K3G22_04800</name>
</gene>
<feature type="transmembrane region" description="Helical" evidence="2">
    <location>
        <begin position="21"/>
        <end position="37"/>
    </location>
</feature>
<dbReference type="PANTHER" id="PTHR45138:SF23">
    <property type="entry name" value="SIGNALING PROTEIN"/>
    <property type="match status" value="1"/>
</dbReference>
<dbReference type="InterPro" id="IPR029016">
    <property type="entry name" value="GAF-like_dom_sf"/>
</dbReference>
<accession>A0ABX8XDS7</accession>
<dbReference type="Proteomes" id="UP000827084">
    <property type="component" value="Chromosome"/>
</dbReference>
<evidence type="ECO:0000313" key="4">
    <source>
        <dbReference type="EMBL" id="QYX73742.1"/>
    </source>
</evidence>
<dbReference type="InterPro" id="IPR029787">
    <property type="entry name" value="Nucleotide_cyclase"/>
</dbReference>
<evidence type="ECO:0000259" key="3">
    <source>
        <dbReference type="PROSITE" id="PS50887"/>
    </source>
</evidence>
<protein>
    <recommendedName>
        <fullName evidence="1">diguanylate cyclase</fullName>
        <ecNumber evidence="1">2.7.7.65</ecNumber>
    </recommendedName>
</protein>
<feature type="transmembrane region" description="Helical" evidence="2">
    <location>
        <begin position="49"/>
        <end position="66"/>
    </location>
</feature>
<dbReference type="EMBL" id="CP080635">
    <property type="protein sequence ID" value="QYX73742.1"/>
    <property type="molecule type" value="Genomic_DNA"/>
</dbReference>
<evidence type="ECO:0000313" key="5">
    <source>
        <dbReference type="Proteomes" id="UP000827084"/>
    </source>
</evidence>
<dbReference type="GeneID" id="67442554"/>
<dbReference type="RefSeq" id="WP_025008785.1">
    <property type="nucleotide sequence ID" value="NZ_BMPK01000002.1"/>
</dbReference>
<dbReference type="InterPro" id="IPR000160">
    <property type="entry name" value="GGDEF_dom"/>
</dbReference>
<dbReference type="NCBIfam" id="TIGR00254">
    <property type="entry name" value="GGDEF"/>
    <property type="match status" value="1"/>
</dbReference>
<keyword evidence="2" id="KW-1133">Transmembrane helix</keyword>
<keyword evidence="2" id="KW-0472">Membrane</keyword>
<dbReference type="InterPro" id="IPR043128">
    <property type="entry name" value="Rev_trsase/Diguanyl_cyclase"/>
</dbReference>